<evidence type="ECO:0000256" key="2">
    <source>
        <dbReference type="ARBA" id="ARBA00022651"/>
    </source>
</evidence>
<comment type="similarity">
    <text evidence="1 8 10">Belongs to the glycosyl hydrolase 67 family.</text>
</comment>
<dbReference type="Gene3D" id="3.90.1330.10">
    <property type="entry name" value="Alpha-glucuronidase, C-terminal domain"/>
    <property type="match status" value="1"/>
</dbReference>
<dbReference type="InterPro" id="IPR017853">
    <property type="entry name" value="GH"/>
</dbReference>
<sequence>MTVTNELVSTYFKQTPAYKCWLNYDLIAKNDRLEEYKEICGDFNVLGDTLIYKSIKEELTVALHSMSHKEEVAESTFEDATLIISDSERVNLEDYGVEPSLFSSINEEGFLIKSFHNGERNTVLIIGKTDKGSLYGTYHFLRLLQGNESIEALHILNSPKNRVRMMNQWDNVDGSIERGYSGQSIFFENDQITSNLDRVKDYARLLASVGVNAISINNVNVWKVETHFITNRFINEIADIAGIFRAYGLKLFLSINFASPIELGDLQTADPLDKEVKNWWKEKAAEIYKVIPDFGGFVVKADSEHRPGPFSYDRNHADGANLLAEALESFGGIVVWRCFVYNCMQDWRDRKTDRAKAAYENFKPLDGKFHSNVILQVKNGPMDFQVREPVSPLFGALQQTNQVLEFQIAQEYLGQQKDLCFLVPMWKEVLDFDTYAKGEGSTVKKIVDGSLYDYQISGIAAVSNIGNDENWTGNTLAQANLYGYGRLIWDPDLTADEIAKEWVSLTFGNDDNVQEQVLSMLMDSWGIYENYTTPLGIGWMINPHHHYGPNVDGYEYSRWGTYHFADRDGLGVDRTIETGTGYTAQYFKENQEIYNSLSDCPDEFLLFFHHVPYTHVLKSGETVIQHYYNSHFKGVEQVKSLIEKWTSLEGKMEKQQFENVLNRLDMQLTNAKEWRDQVNTYFYRKSGIEDEKGRKIY</sequence>
<dbReference type="PIRSF" id="PIRSF029900">
    <property type="entry name" value="Alpha-glucuronds"/>
    <property type="match status" value="1"/>
</dbReference>
<dbReference type="GO" id="GO:2000886">
    <property type="term" value="P:glucuronoxylan catabolic process"/>
    <property type="evidence" value="ECO:0007669"/>
    <property type="project" value="UniProtKB-ARBA"/>
</dbReference>
<keyword evidence="6 10" id="KW-0624">Polysaccharide degradation</keyword>
<organism evidence="14 15">
    <name type="scientific">Alkalihalobacillus trypoxylicola</name>
    <dbReference type="NCBI Taxonomy" id="519424"/>
    <lineage>
        <taxon>Bacteria</taxon>
        <taxon>Bacillati</taxon>
        <taxon>Bacillota</taxon>
        <taxon>Bacilli</taxon>
        <taxon>Bacillales</taxon>
        <taxon>Bacillaceae</taxon>
        <taxon>Alkalihalobacillus</taxon>
    </lineage>
</organism>
<feature type="domain" description="Alpha glucuronidase N-terminal" evidence="11">
    <location>
        <begin position="20"/>
        <end position="140"/>
    </location>
</feature>
<evidence type="ECO:0000313" key="15">
    <source>
        <dbReference type="Proteomes" id="UP000075806"/>
    </source>
</evidence>
<protein>
    <recommendedName>
        <fullName evidence="10">Xylan alpha-1,2-glucuronidase</fullName>
        <ecNumber evidence="10">3.2.1.131</ecNumber>
    </recommendedName>
</protein>
<dbReference type="GO" id="GO:0033939">
    <property type="term" value="F:xylan alpha-1,2-glucuronosidase activity"/>
    <property type="evidence" value="ECO:0007669"/>
    <property type="project" value="UniProtKB-EC"/>
</dbReference>
<keyword evidence="3 8" id="KW-0378">Hydrolase</keyword>
<proteinExistence type="inferred from homology"/>
<dbReference type="STRING" id="519424.AZF04_12400"/>
<keyword evidence="4 10" id="KW-0119">Carbohydrate metabolism</keyword>
<comment type="subunit">
    <text evidence="10">Homodimer.</text>
</comment>
<dbReference type="Proteomes" id="UP000075806">
    <property type="component" value="Unassembled WGS sequence"/>
</dbReference>
<evidence type="ECO:0000256" key="5">
    <source>
        <dbReference type="ARBA" id="ARBA00023295"/>
    </source>
</evidence>
<evidence type="ECO:0000256" key="3">
    <source>
        <dbReference type="ARBA" id="ARBA00022801"/>
    </source>
</evidence>
<dbReference type="AlphaFoldDB" id="A0A162CTN6"/>
<dbReference type="Pfam" id="PF07477">
    <property type="entry name" value="Glyco_hydro_67C"/>
    <property type="match status" value="1"/>
</dbReference>
<dbReference type="GO" id="GO:0046559">
    <property type="term" value="F:alpha-glucuronidase activity"/>
    <property type="evidence" value="ECO:0007669"/>
    <property type="project" value="InterPro"/>
</dbReference>
<dbReference type="InterPro" id="IPR011395">
    <property type="entry name" value="Glyco_hydro_67_aGlcAse"/>
</dbReference>
<dbReference type="SUPFAM" id="SSF55545">
    <property type="entry name" value="beta-N-acetylhexosaminidase-like domain"/>
    <property type="match status" value="1"/>
</dbReference>
<dbReference type="Pfam" id="PF03648">
    <property type="entry name" value="Glyco_hydro_67N"/>
    <property type="match status" value="1"/>
</dbReference>
<evidence type="ECO:0000256" key="6">
    <source>
        <dbReference type="ARBA" id="ARBA00023326"/>
    </source>
</evidence>
<feature type="domain" description="Glycosyl hydrolase family 67 C-terminal" evidence="12">
    <location>
        <begin position="472"/>
        <end position="694"/>
    </location>
</feature>
<comment type="catalytic activity">
    <reaction evidence="7 10">
        <text>Hydrolysis of (1-&gt;2)-alpha-D-(4-O-methyl)glucuronosyl links in the main chain of hardwood xylans.</text>
        <dbReference type="EC" id="3.2.1.131"/>
    </reaction>
</comment>
<dbReference type="PANTHER" id="PTHR39207">
    <property type="entry name" value="ALPHA-GLUCURONIDASE A"/>
    <property type="match status" value="1"/>
</dbReference>
<evidence type="ECO:0000259" key="11">
    <source>
        <dbReference type="Pfam" id="PF03648"/>
    </source>
</evidence>
<dbReference type="FunFam" id="3.20.20.80:FF:000096">
    <property type="entry name" value="Xylan alpha-1,2-glucuronidase"/>
    <property type="match status" value="1"/>
</dbReference>
<dbReference type="InterPro" id="IPR029018">
    <property type="entry name" value="Hex-like_dom2"/>
</dbReference>
<keyword evidence="15" id="KW-1185">Reference proteome</keyword>
<dbReference type="OrthoDB" id="339499at2"/>
<evidence type="ECO:0000256" key="7">
    <source>
        <dbReference type="ARBA" id="ARBA00052795"/>
    </source>
</evidence>
<evidence type="ECO:0000256" key="1">
    <source>
        <dbReference type="ARBA" id="ARBA00008833"/>
    </source>
</evidence>
<evidence type="ECO:0000256" key="10">
    <source>
        <dbReference type="RuleBase" id="RU361198"/>
    </source>
</evidence>
<dbReference type="InterPro" id="IPR037054">
    <property type="entry name" value="A-glucoronidase_C_sf"/>
</dbReference>
<dbReference type="InterPro" id="IPR005154">
    <property type="entry name" value="Glyco_hydro_67_aGlcAse_N"/>
</dbReference>
<evidence type="ECO:0000256" key="4">
    <source>
        <dbReference type="ARBA" id="ARBA00023277"/>
    </source>
</evidence>
<dbReference type="SUPFAM" id="SSF51445">
    <property type="entry name" value="(Trans)glycosidases"/>
    <property type="match status" value="1"/>
</dbReference>
<comment type="caution">
    <text evidence="14">The sequence shown here is derived from an EMBL/GenBank/DDBJ whole genome shotgun (WGS) entry which is preliminary data.</text>
</comment>
<accession>A0A162CTN6</accession>
<gene>
    <name evidence="14" type="ORF">AZF04_12400</name>
</gene>
<dbReference type="PANTHER" id="PTHR39207:SF1">
    <property type="entry name" value="ALPHA-GLUCURONIDASE A"/>
    <property type="match status" value="1"/>
</dbReference>
<feature type="active site" description="Proton acceptor" evidence="9">
    <location>
        <position position="383"/>
    </location>
</feature>
<reference evidence="14" key="1">
    <citation type="submission" date="2016-02" db="EMBL/GenBank/DDBJ databases">
        <title>Genome sequence of Bacillus trypoxylicola KCTC 13244(T).</title>
        <authorList>
            <person name="Jeong H."/>
            <person name="Park S.-H."/>
            <person name="Choi S.-K."/>
        </authorList>
    </citation>
    <scope>NUCLEOTIDE SEQUENCE [LARGE SCALE GENOMIC DNA]</scope>
    <source>
        <strain evidence="14">KCTC 13244</strain>
    </source>
</reference>
<evidence type="ECO:0000256" key="9">
    <source>
        <dbReference type="PIRSR" id="PIRSR029900-1"/>
    </source>
</evidence>
<dbReference type="EC" id="3.2.1.131" evidence="10"/>
<dbReference type="InterPro" id="IPR011100">
    <property type="entry name" value="Glyco_hydro_67_cat"/>
</dbReference>
<name>A0A162CTN6_9BACI</name>
<dbReference type="InterPro" id="IPR011099">
    <property type="entry name" value="Glyco_hydro_67_C"/>
</dbReference>
<dbReference type="Gene3D" id="3.30.379.10">
    <property type="entry name" value="Chitobiase/beta-hexosaminidase domain 2-like"/>
    <property type="match status" value="1"/>
</dbReference>
<evidence type="ECO:0000256" key="8">
    <source>
        <dbReference type="PIRNR" id="PIRNR029900"/>
    </source>
</evidence>
<dbReference type="Pfam" id="PF07488">
    <property type="entry name" value="Glyco_hydro_67M"/>
    <property type="match status" value="1"/>
</dbReference>
<evidence type="ECO:0000259" key="13">
    <source>
        <dbReference type="Pfam" id="PF07488"/>
    </source>
</evidence>
<feature type="active site" description="Proton donor" evidence="9">
    <location>
        <position position="304"/>
    </location>
</feature>
<dbReference type="EMBL" id="LTAO01000038">
    <property type="protein sequence ID" value="KYG26604.1"/>
    <property type="molecule type" value="Genomic_DNA"/>
</dbReference>
<keyword evidence="2 8" id="KW-0858">Xylan degradation</keyword>
<dbReference type="Gene3D" id="3.20.20.80">
    <property type="entry name" value="Glycosidases"/>
    <property type="match status" value="1"/>
</dbReference>
<feature type="domain" description="Glycosyl hydrolase family 67 catalytic" evidence="13">
    <location>
        <begin position="144"/>
        <end position="471"/>
    </location>
</feature>
<keyword evidence="5 8" id="KW-0326">Glycosidase</keyword>
<dbReference type="RefSeq" id="WP_061950072.1">
    <property type="nucleotide sequence ID" value="NZ_LTAO01000038.1"/>
</dbReference>
<evidence type="ECO:0000313" key="14">
    <source>
        <dbReference type="EMBL" id="KYG26604.1"/>
    </source>
</evidence>
<evidence type="ECO:0000259" key="12">
    <source>
        <dbReference type="Pfam" id="PF07477"/>
    </source>
</evidence>
<dbReference type="GO" id="GO:0005576">
    <property type="term" value="C:extracellular region"/>
    <property type="evidence" value="ECO:0007669"/>
    <property type="project" value="InterPro"/>
</dbReference>
<feature type="active site" description="Proton acceptor" evidence="9">
    <location>
        <position position="411"/>
    </location>
</feature>